<dbReference type="InParanoid" id="D6U7K8"/>
<organism evidence="1 2">
    <name type="scientific">Ktedonobacter racemifer DSM 44963</name>
    <dbReference type="NCBI Taxonomy" id="485913"/>
    <lineage>
        <taxon>Bacteria</taxon>
        <taxon>Bacillati</taxon>
        <taxon>Chloroflexota</taxon>
        <taxon>Ktedonobacteria</taxon>
        <taxon>Ktedonobacterales</taxon>
        <taxon>Ktedonobacteraceae</taxon>
        <taxon>Ktedonobacter</taxon>
    </lineage>
</organism>
<dbReference type="Proteomes" id="UP000004508">
    <property type="component" value="Unassembled WGS sequence"/>
</dbReference>
<reference evidence="1 2" key="1">
    <citation type="journal article" date="2011" name="Stand. Genomic Sci.">
        <title>Non-contiguous finished genome sequence and contextual data of the filamentous soil bacterium Ktedonobacter racemifer type strain (SOSP1-21).</title>
        <authorList>
            <person name="Chang Y.J."/>
            <person name="Land M."/>
            <person name="Hauser L."/>
            <person name="Chertkov O."/>
            <person name="Del Rio T.G."/>
            <person name="Nolan M."/>
            <person name="Copeland A."/>
            <person name="Tice H."/>
            <person name="Cheng J.F."/>
            <person name="Lucas S."/>
            <person name="Han C."/>
            <person name="Goodwin L."/>
            <person name="Pitluck S."/>
            <person name="Ivanova N."/>
            <person name="Ovchinikova G."/>
            <person name="Pati A."/>
            <person name="Chen A."/>
            <person name="Palaniappan K."/>
            <person name="Mavromatis K."/>
            <person name="Liolios K."/>
            <person name="Brettin T."/>
            <person name="Fiebig A."/>
            <person name="Rohde M."/>
            <person name="Abt B."/>
            <person name="Goker M."/>
            <person name="Detter J.C."/>
            <person name="Woyke T."/>
            <person name="Bristow J."/>
            <person name="Eisen J.A."/>
            <person name="Markowitz V."/>
            <person name="Hugenholtz P."/>
            <person name="Kyrpides N.C."/>
            <person name="Klenk H.P."/>
            <person name="Lapidus A."/>
        </authorList>
    </citation>
    <scope>NUCLEOTIDE SEQUENCE [LARGE SCALE GENOMIC DNA]</scope>
    <source>
        <strain evidence="2">DSM 44963</strain>
    </source>
</reference>
<comment type="caution">
    <text evidence="1">The sequence shown here is derived from an EMBL/GenBank/DDBJ whole genome shotgun (WGS) entry which is preliminary data.</text>
</comment>
<accession>D6U7K8</accession>
<dbReference type="AlphaFoldDB" id="D6U7K8"/>
<sequence>MRLLACSQEVQNLAFPALDFLTPEKGCSSFLFPLFFPFIPSPPHSLLQISPQRLCKKRGPSSSSLSLRAFFAHFLRCSYQPTPEVPSPNPRHAFHRPSPGLFFTHSPPPASRTHHQVCSYFALFLIRFSAGCVREDSPLLTYYAFFPSFKI</sequence>
<dbReference type="STRING" id="485913.Krac_0389"/>
<proteinExistence type="predicted"/>
<evidence type="ECO:0000313" key="1">
    <source>
        <dbReference type="EMBL" id="EFH79869.1"/>
    </source>
</evidence>
<evidence type="ECO:0000313" key="2">
    <source>
        <dbReference type="Proteomes" id="UP000004508"/>
    </source>
</evidence>
<dbReference type="EMBL" id="ADVG01000005">
    <property type="protein sequence ID" value="EFH79869.1"/>
    <property type="molecule type" value="Genomic_DNA"/>
</dbReference>
<name>D6U7K8_KTERA</name>
<gene>
    <name evidence="1" type="ORF">Krac_0389</name>
</gene>
<keyword evidence="2" id="KW-1185">Reference proteome</keyword>
<protein>
    <submittedName>
        <fullName evidence="1">Uncharacterized protein</fullName>
    </submittedName>
</protein>